<dbReference type="Pfam" id="PF08389">
    <property type="entry name" value="Xpo1"/>
    <property type="match status" value="1"/>
</dbReference>
<dbReference type="Pfam" id="PF25758">
    <property type="entry name" value="TPR_IPO11"/>
    <property type="match status" value="1"/>
</dbReference>
<evidence type="ECO:0000259" key="4">
    <source>
        <dbReference type="Pfam" id="PF08389"/>
    </source>
</evidence>
<dbReference type="Proteomes" id="UP001152320">
    <property type="component" value="Chromosome 2"/>
</dbReference>
<feature type="domain" description="Importin-7/11-like TPR repeats" evidence="6">
    <location>
        <begin position="539"/>
        <end position="792"/>
    </location>
</feature>
<feature type="domain" description="Exportin-1/Importin-beta-like" evidence="4">
    <location>
        <begin position="39"/>
        <end position="95"/>
    </location>
</feature>
<protein>
    <submittedName>
        <fullName evidence="7">Importin-9</fullName>
    </submittedName>
</protein>
<dbReference type="InterPro" id="IPR016024">
    <property type="entry name" value="ARM-type_fold"/>
</dbReference>
<dbReference type="GO" id="GO:0006606">
    <property type="term" value="P:protein import into nucleus"/>
    <property type="evidence" value="ECO:0007669"/>
    <property type="project" value="TreeGrafter"/>
</dbReference>
<comment type="caution">
    <text evidence="7">The sequence shown here is derived from an EMBL/GenBank/DDBJ whole genome shotgun (WGS) entry which is preliminary data.</text>
</comment>
<feature type="domain" description="Importin-9 central HEAT repeats" evidence="5">
    <location>
        <begin position="271"/>
        <end position="512"/>
    </location>
</feature>
<feature type="signal peptide" evidence="3">
    <location>
        <begin position="1"/>
        <end position="22"/>
    </location>
</feature>
<evidence type="ECO:0000259" key="5">
    <source>
        <dbReference type="Pfam" id="PF25018"/>
    </source>
</evidence>
<organism evidence="7 8">
    <name type="scientific">Holothuria leucospilota</name>
    <name type="common">Black long sea cucumber</name>
    <name type="synonym">Mertensiothuria leucospilota</name>
    <dbReference type="NCBI Taxonomy" id="206669"/>
    <lineage>
        <taxon>Eukaryota</taxon>
        <taxon>Metazoa</taxon>
        <taxon>Echinodermata</taxon>
        <taxon>Eleutherozoa</taxon>
        <taxon>Echinozoa</taxon>
        <taxon>Holothuroidea</taxon>
        <taxon>Aspidochirotacea</taxon>
        <taxon>Aspidochirotida</taxon>
        <taxon>Holothuriidae</taxon>
        <taxon>Holothuria</taxon>
    </lineage>
</organism>
<dbReference type="InterPro" id="IPR058669">
    <property type="entry name" value="TPR_IPO7/11-like"/>
</dbReference>
<keyword evidence="8" id="KW-1185">Reference proteome</keyword>
<evidence type="ECO:0000256" key="2">
    <source>
        <dbReference type="SAM" id="MobiDB-lite"/>
    </source>
</evidence>
<dbReference type="AlphaFoldDB" id="A0A9Q1CLC9"/>
<dbReference type="FunFam" id="1.25.10.10:FF:000459">
    <property type="entry name" value="ARM repeat superfamily protein"/>
    <property type="match status" value="1"/>
</dbReference>
<evidence type="ECO:0000313" key="8">
    <source>
        <dbReference type="Proteomes" id="UP001152320"/>
    </source>
</evidence>
<evidence type="ECO:0000259" key="6">
    <source>
        <dbReference type="Pfam" id="PF25758"/>
    </source>
</evidence>
<gene>
    <name evidence="7" type="ORF">HOLleu_06436</name>
</gene>
<dbReference type="GO" id="GO:0005635">
    <property type="term" value="C:nuclear envelope"/>
    <property type="evidence" value="ECO:0007669"/>
    <property type="project" value="TreeGrafter"/>
</dbReference>
<dbReference type="InterPro" id="IPR011989">
    <property type="entry name" value="ARM-like"/>
</dbReference>
<dbReference type="EMBL" id="JAIZAY010000002">
    <property type="protein sequence ID" value="KAJ8047441.1"/>
    <property type="molecule type" value="Genomic_DNA"/>
</dbReference>
<evidence type="ECO:0000256" key="3">
    <source>
        <dbReference type="SAM" id="SignalP"/>
    </source>
</evidence>
<dbReference type="OrthoDB" id="431626at2759"/>
<keyword evidence="1" id="KW-0813">Transport</keyword>
<evidence type="ECO:0000313" key="7">
    <source>
        <dbReference type="EMBL" id="KAJ8047441.1"/>
    </source>
</evidence>
<accession>A0A9Q1CLC9</accession>
<dbReference type="SUPFAM" id="SSF48371">
    <property type="entry name" value="ARM repeat"/>
    <property type="match status" value="1"/>
</dbReference>
<dbReference type="Gene3D" id="1.25.10.10">
    <property type="entry name" value="Leucine-rich Repeat Variant"/>
    <property type="match status" value="1"/>
</dbReference>
<keyword evidence="3" id="KW-0732">Signal</keyword>
<proteinExistence type="predicted"/>
<evidence type="ECO:0000256" key="1">
    <source>
        <dbReference type="ARBA" id="ARBA00022927"/>
    </source>
</evidence>
<sequence>MCSFKIFTITFAFSVFSTQAKAAIRNILPAGLQESISKVRTSVAYAISAIAHWDWPEAWPELFQYLMQMLAEGSPYAVHGAMRVLSEFSREVTDTQMPHVAPLVLPQMYRIFVEANVYSVRTRGRAVEIFNTCCFLIHSIDDLNKGTAKELLFPFLPKFAEAFVQALGVPDCETSDSGLKMEVIKAITTLVKTFPGQMTKFMGDTLPAIWKCLTECADIYVKTAINNIEEADNAVDSDGEVLGFENLVFSIFDFIHALTETNKNRAIVKKYCADLLYYVVLYMQITEEQVNLWTADPNQFVEDEDDDTFSYSVRISAQDLLLTIASEFPQVSAPALVTILNKHLDEARGSNNKHWWKIHESCMLAVGSVKSLIIDKVSKGKVVFDTQSFLSNVVLADLKNGVSPFLCGRALWTASRFSQAMTPELVHQFLEASVTGLLETQPPSVRISAVRAVFGFCEQLKVSESTSILLPFLESILNGLVQLATQYGQDILALVLETIGVVLTIDENFTASVEPKVGPLAIALFLKYSDDPLITSLTQDILRELTSTSGSRNQIQARLLPTIISILKSTPDKVPMGLQSAALDILCTTVRCNPVPLPAAFLNDAFPFVVHCVMNSDDNAVMQSGGECLRAYISVSYDQLVNWTDGSGNGGLKYAVQVISKLLDPANPEYAASFIGRLVAILISKAGSALGDDVEMMLRMVLSKMQQSETMSVMQSLIMVYAHLMHSQINAVLEFLYNVPGPTGKPALEFVLVEWVSRHTVFYGAYDSKVSITALSKLLQHSIATSDNRLEGIAVKGDQIFNQNEGIRTRSKAANAPEQWTMVPVAVKIYKLLINDLSIAMETTTSKQASAGDLEDDGWDDEDEDIDGEEDTDNDQGIQMPEFALASDYPGYDFAGLDDDDEDDPDALQDPLFELDIQAYLTHFLQELSRHPYHAEFQRHLNPMEKEVLKCIGIAG</sequence>
<dbReference type="InterPro" id="IPR056840">
    <property type="entry name" value="HEAT_IPO9_central"/>
</dbReference>
<feature type="compositionally biased region" description="Acidic residues" evidence="2">
    <location>
        <begin position="853"/>
        <end position="874"/>
    </location>
</feature>
<name>A0A9Q1CLC9_HOLLE</name>
<dbReference type="PANTHER" id="PTHR10997">
    <property type="entry name" value="IMPORTIN-7, 8, 11"/>
    <property type="match status" value="1"/>
</dbReference>
<keyword evidence="1" id="KW-0653">Protein transport</keyword>
<reference evidence="7" key="1">
    <citation type="submission" date="2021-10" db="EMBL/GenBank/DDBJ databases">
        <title>Tropical sea cucumber genome reveals ecological adaptation and Cuvierian tubules defense mechanism.</title>
        <authorList>
            <person name="Chen T."/>
        </authorList>
    </citation>
    <scope>NUCLEOTIDE SEQUENCE</scope>
    <source>
        <strain evidence="7">Nanhai2018</strain>
        <tissue evidence="7">Muscle</tissue>
    </source>
</reference>
<feature type="region of interest" description="Disordered" evidence="2">
    <location>
        <begin position="847"/>
        <end position="878"/>
    </location>
</feature>
<dbReference type="Pfam" id="PF25018">
    <property type="entry name" value="HEAT_IPO9_c"/>
    <property type="match status" value="1"/>
</dbReference>
<dbReference type="InterPro" id="IPR013598">
    <property type="entry name" value="Exportin-1/Importin-b-like"/>
</dbReference>
<feature type="chain" id="PRO_5040443570" evidence="3">
    <location>
        <begin position="23"/>
        <end position="956"/>
    </location>
</feature>
<dbReference type="GO" id="GO:0005829">
    <property type="term" value="C:cytosol"/>
    <property type="evidence" value="ECO:0007669"/>
    <property type="project" value="TreeGrafter"/>
</dbReference>
<dbReference type="PANTHER" id="PTHR10997:SF9">
    <property type="entry name" value="IMPORTIN-9"/>
    <property type="match status" value="1"/>
</dbReference>